<dbReference type="PANTHER" id="PTHR21354">
    <property type="entry name" value="ZINC FINGER PROTEIN 511"/>
    <property type="match status" value="1"/>
</dbReference>
<dbReference type="InterPro" id="IPR039258">
    <property type="entry name" value="ZNF511"/>
</dbReference>
<name>A0A9P4YG11_CRYP1</name>
<feature type="domain" description="C2H2-type" evidence="2">
    <location>
        <begin position="80"/>
        <end position="101"/>
    </location>
</feature>
<dbReference type="AlphaFoldDB" id="A0A9P4YG11"/>
<dbReference type="GeneID" id="63837326"/>
<dbReference type="OrthoDB" id="18440at2759"/>
<accession>A0A9P4YG11</accession>
<dbReference type="InterPro" id="IPR013087">
    <property type="entry name" value="Znf_C2H2_type"/>
</dbReference>
<feature type="compositionally biased region" description="Basic and acidic residues" evidence="1">
    <location>
        <begin position="197"/>
        <end position="215"/>
    </location>
</feature>
<feature type="domain" description="C2H2-type" evidence="2">
    <location>
        <begin position="118"/>
        <end position="141"/>
    </location>
</feature>
<evidence type="ECO:0000313" key="4">
    <source>
        <dbReference type="Proteomes" id="UP000803844"/>
    </source>
</evidence>
<dbReference type="Proteomes" id="UP000803844">
    <property type="component" value="Unassembled WGS sequence"/>
</dbReference>
<reference evidence="3" key="1">
    <citation type="journal article" date="2020" name="Phytopathology">
        <title>Genome sequence of the chestnut blight fungus Cryphonectria parasitica EP155: A fundamental resource for an archetypical invasive plant pathogen.</title>
        <authorList>
            <person name="Crouch J.A."/>
            <person name="Dawe A."/>
            <person name="Aerts A."/>
            <person name="Barry K."/>
            <person name="Churchill A.C.L."/>
            <person name="Grimwood J."/>
            <person name="Hillman B."/>
            <person name="Milgroom M.G."/>
            <person name="Pangilinan J."/>
            <person name="Smith M."/>
            <person name="Salamov A."/>
            <person name="Schmutz J."/>
            <person name="Yadav J."/>
            <person name="Grigoriev I.V."/>
            <person name="Nuss D."/>
        </authorList>
    </citation>
    <scope>NUCLEOTIDE SEQUENCE</scope>
    <source>
        <strain evidence="3">EP155</strain>
    </source>
</reference>
<dbReference type="EMBL" id="MU032344">
    <property type="protein sequence ID" value="KAF3771435.1"/>
    <property type="molecule type" value="Genomic_DNA"/>
</dbReference>
<dbReference type="PANTHER" id="PTHR21354:SF0">
    <property type="entry name" value="ZINC FINGER PROTEIN 511"/>
    <property type="match status" value="1"/>
</dbReference>
<sequence>MKRTRHAEDDDNASSASDQDVATALASKIVTLDNSDTGPEATTTATTVIQCSLPGHTPGLRFSSYRDYEGHYNTVHTNRCLECRRNFPTSHVLDLHILEQHDALAKIRREKGEPIYACFVETCGERFKGIGKRQDHLIMSHKYPANYFFAVTKFGIDGRKSMLVDDYKHRGNWQKGPRGRKPNKANGTGSRLASKNIPREAEESRNSPDEKKEATGENQETPGVDAQMEDLAGAMSALRFVPRAIRLGPKHKAEPVRR</sequence>
<protein>
    <recommendedName>
        <fullName evidence="2">C2H2-type domain-containing protein</fullName>
    </recommendedName>
</protein>
<organism evidence="3 4">
    <name type="scientific">Cryphonectria parasitica (strain ATCC 38755 / EP155)</name>
    <dbReference type="NCBI Taxonomy" id="660469"/>
    <lineage>
        <taxon>Eukaryota</taxon>
        <taxon>Fungi</taxon>
        <taxon>Dikarya</taxon>
        <taxon>Ascomycota</taxon>
        <taxon>Pezizomycotina</taxon>
        <taxon>Sordariomycetes</taxon>
        <taxon>Sordariomycetidae</taxon>
        <taxon>Diaporthales</taxon>
        <taxon>Cryphonectriaceae</taxon>
        <taxon>Cryphonectria-Endothia species complex</taxon>
        <taxon>Cryphonectria</taxon>
    </lineage>
</organism>
<evidence type="ECO:0000256" key="1">
    <source>
        <dbReference type="SAM" id="MobiDB-lite"/>
    </source>
</evidence>
<proteinExistence type="predicted"/>
<comment type="caution">
    <text evidence="3">The sequence shown here is derived from an EMBL/GenBank/DDBJ whole genome shotgun (WGS) entry which is preliminary data.</text>
</comment>
<feature type="region of interest" description="Disordered" evidence="1">
    <location>
        <begin position="169"/>
        <end position="231"/>
    </location>
</feature>
<keyword evidence="4" id="KW-1185">Reference proteome</keyword>
<dbReference type="PROSITE" id="PS00028">
    <property type="entry name" value="ZINC_FINGER_C2H2_1"/>
    <property type="match status" value="2"/>
</dbReference>
<evidence type="ECO:0000259" key="2">
    <source>
        <dbReference type="PROSITE" id="PS00028"/>
    </source>
</evidence>
<gene>
    <name evidence="3" type="ORF">M406DRAFT_32736</name>
</gene>
<dbReference type="SMART" id="SM00355">
    <property type="entry name" value="ZnF_C2H2"/>
    <property type="match status" value="2"/>
</dbReference>
<dbReference type="RefSeq" id="XP_040782396.1">
    <property type="nucleotide sequence ID" value="XM_040920197.1"/>
</dbReference>
<evidence type="ECO:0000313" key="3">
    <source>
        <dbReference type="EMBL" id="KAF3771435.1"/>
    </source>
</evidence>